<proteinExistence type="predicted"/>
<dbReference type="AlphaFoldDB" id="A0A183F455"/>
<accession>A0A3P7TBP5</accession>
<organism evidence="2 3">
    <name type="scientific">Heligmosomoides polygyrus</name>
    <name type="common">Parasitic roundworm</name>
    <dbReference type="NCBI Taxonomy" id="6339"/>
    <lineage>
        <taxon>Eukaryota</taxon>
        <taxon>Metazoa</taxon>
        <taxon>Ecdysozoa</taxon>
        <taxon>Nematoda</taxon>
        <taxon>Chromadorea</taxon>
        <taxon>Rhabditida</taxon>
        <taxon>Rhabditina</taxon>
        <taxon>Rhabditomorpha</taxon>
        <taxon>Strongyloidea</taxon>
        <taxon>Heligmosomidae</taxon>
        <taxon>Heligmosomoides</taxon>
    </lineage>
</organism>
<sequence>MNRVAVATTRTWSRHLDYRRRRETVPPTVAIATANPEDSIIARAASHIVPILPTNECTFSRYGVSDIQGEKGYVHAYVKPWNDVKAANLYECAEQNIQGKERVAMSVPPRGATGNCSLLRAKLITDIRMMQATGPRDKPGYEHPIVTSSR</sequence>
<keyword evidence="2" id="KW-1185">Reference proteome</keyword>
<dbReference type="WBParaSite" id="HPBE_0000094701-mRNA-1">
    <property type="protein sequence ID" value="HPBE_0000094701-mRNA-1"/>
    <property type="gene ID" value="HPBE_0000094701"/>
</dbReference>
<evidence type="ECO:0000313" key="2">
    <source>
        <dbReference type="Proteomes" id="UP000050761"/>
    </source>
</evidence>
<reference evidence="3" key="2">
    <citation type="submission" date="2019-09" db="UniProtKB">
        <authorList>
            <consortium name="WormBaseParasite"/>
        </authorList>
    </citation>
    <scope>IDENTIFICATION</scope>
</reference>
<name>A0A183F455_HELPZ</name>
<accession>A0A183F455</accession>
<dbReference type="Proteomes" id="UP000050761">
    <property type="component" value="Unassembled WGS sequence"/>
</dbReference>
<protein>
    <submittedName>
        <fullName evidence="3">RRM domain-containing protein</fullName>
    </submittedName>
</protein>
<gene>
    <name evidence="1" type="ORF">HPBE_LOCUS948</name>
</gene>
<dbReference type="EMBL" id="UZAH01000880">
    <property type="protein sequence ID" value="VDO19330.1"/>
    <property type="molecule type" value="Genomic_DNA"/>
</dbReference>
<evidence type="ECO:0000313" key="1">
    <source>
        <dbReference type="EMBL" id="VDO19330.1"/>
    </source>
</evidence>
<evidence type="ECO:0000313" key="3">
    <source>
        <dbReference type="WBParaSite" id="HPBE_0000094701-mRNA-1"/>
    </source>
</evidence>
<reference evidence="1 2" key="1">
    <citation type="submission" date="2018-11" db="EMBL/GenBank/DDBJ databases">
        <authorList>
            <consortium name="Pathogen Informatics"/>
        </authorList>
    </citation>
    <scope>NUCLEOTIDE SEQUENCE [LARGE SCALE GENOMIC DNA]</scope>
</reference>